<dbReference type="EMBL" id="CP099959">
    <property type="protein sequence ID" value="XCC57688.1"/>
    <property type="molecule type" value="Genomic_DNA"/>
</dbReference>
<gene>
    <name evidence="1 2" type="primary">gatC</name>
    <name evidence="2" type="ORF">NKE59_09445</name>
</gene>
<keyword evidence="1" id="KW-0547">Nucleotide-binding</keyword>
<dbReference type="EC" id="6.3.5.-" evidence="1"/>
<dbReference type="SUPFAM" id="SSF141000">
    <property type="entry name" value="Glu-tRNAGln amidotransferase C subunit"/>
    <property type="match status" value="1"/>
</dbReference>
<dbReference type="Gene3D" id="1.10.20.60">
    <property type="entry name" value="Glu-tRNAGln amidotransferase C subunit, N-terminal domain"/>
    <property type="match status" value="1"/>
</dbReference>
<organism evidence="2">
    <name type="scientific">Polynucleobacter sp. UK-FUSCHL-C3</name>
    <dbReference type="NCBI Taxonomy" id="2955208"/>
    <lineage>
        <taxon>Bacteria</taxon>
        <taxon>Pseudomonadati</taxon>
        <taxon>Pseudomonadota</taxon>
        <taxon>Betaproteobacteria</taxon>
        <taxon>Burkholderiales</taxon>
        <taxon>Burkholderiaceae</taxon>
        <taxon>Polynucleobacter</taxon>
    </lineage>
</organism>
<name>A0AAU8A2S8_9BURK</name>
<accession>A0AAU8A2S8</accession>
<comment type="similarity">
    <text evidence="1">Belongs to the GatC family.</text>
</comment>
<dbReference type="GO" id="GO:0050567">
    <property type="term" value="F:glutaminyl-tRNA synthase (glutamine-hydrolyzing) activity"/>
    <property type="evidence" value="ECO:0007669"/>
    <property type="project" value="UniProtKB-UniRule"/>
</dbReference>
<comment type="function">
    <text evidence="1">Allows the formation of correctly charged Asn-tRNA(Asn) or Gln-tRNA(Gln) through the transamidation of misacylated Asp-tRNA(Asn) or Glu-tRNA(Gln) in organisms which lack either or both of asparaginyl-tRNA or glutaminyl-tRNA synthetases. The reaction takes place in the presence of glutamine and ATP through an activated phospho-Asp-tRNA(Asn) or phospho-Glu-tRNA(Gln).</text>
</comment>
<dbReference type="GO" id="GO:0006450">
    <property type="term" value="P:regulation of translational fidelity"/>
    <property type="evidence" value="ECO:0007669"/>
    <property type="project" value="InterPro"/>
</dbReference>
<sequence>MDINEVHRIAKLSRLELSPSEAEAVLPQLKAIFALVEEMQAVDTSAVDPLPHPILFIQDLAQPLRPDAVTEMDVRESNMANAPAQDRGYFLVPRVIE</sequence>
<dbReference type="GO" id="GO:0006412">
    <property type="term" value="P:translation"/>
    <property type="evidence" value="ECO:0007669"/>
    <property type="project" value="UniProtKB-UniRule"/>
</dbReference>
<evidence type="ECO:0000313" key="2">
    <source>
        <dbReference type="EMBL" id="XCC57688.1"/>
    </source>
</evidence>
<dbReference type="NCBIfam" id="TIGR00135">
    <property type="entry name" value="gatC"/>
    <property type="match status" value="1"/>
</dbReference>
<comment type="catalytic activity">
    <reaction evidence="1">
        <text>L-aspartyl-tRNA(Asn) + L-glutamine + ATP + H2O = L-asparaginyl-tRNA(Asn) + L-glutamate + ADP + phosphate + 2 H(+)</text>
        <dbReference type="Rhea" id="RHEA:14513"/>
        <dbReference type="Rhea" id="RHEA-COMP:9674"/>
        <dbReference type="Rhea" id="RHEA-COMP:9677"/>
        <dbReference type="ChEBI" id="CHEBI:15377"/>
        <dbReference type="ChEBI" id="CHEBI:15378"/>
        <dbReference type="ChEBI" id="CHEBI:29985"/>
        <dbReference type="ChEBI" id="CHEBI:30616"/>
        <dbReference type="ChEBI" id="CHEBI:43474"/>
        <dbReference type="ChEBI" id="CHEBI:58359"/>
        <dbReference type="ChEBI" id="CHEBI:78515"/>
        <dbReference type="ChEBI" id="CHEBI:78516"/>
        <dbReference type="ChEBI" id="CHEBI:456216"/>
    </reaction>
</comment>
<dbReference type="InterPro" id="IPR003837">
    <property type="entry name" value="GatC"/>
</dbReference>
<dbReference type="RefSeq" id="WP_353438763.1">
    <property type="nucleotide sequence ID" value="NZ_CP099959.1"/>
</dbReference>
<dbReference type="AlphaFoldDB" id="A0AAU8A2S8"/>
<dbReference type="HAMAP" id="MF_00122">
    <property type="entry name" value="GatC"/>
    <property type="match status" value="1"/>
</dbReference>
<keyword evidence="1" id="KW-0436">Ligase</keyword>
<comment type="catalytic activity">
    <reaction evidence="1">
        <text>L-glutamyl-tRNA(Gln) + L-glutamine + ATP + H2O = L-glutaminyl-tRNA(Gln) + L-glutamate + ADP + phosphate + H(+)</text>
        <dbReference type="Rhea" id="RHEA:17521"/>
        <dbReference type="Rhea" id="RHEA-COMP:9681"/>
        <dbReference type="Rhea" id="RHEA-COMP:9684"/>
        <dbReference type="ChEBI" id="CHEBI:15377"/>
        <dbReference type="ChEBI" id="CHEBI:15378"/>
        <dbReference type="ChEBI" id="CHEBI:29985"/>
        <dbReference type="ChEBI" id="CHEBI:30616"/>
        <dbReference type="ChEBI" id="CHEBI:43474"/>
        <dbReference type="ChEBI" id="CHEBI:58359"/>
        <dbReference type="ChEBI" id="CHEBI:78520"/>
        <dbReference type="ChEBI" id="CHEBI:78521"/>
        <dbReference type="ChEBI" id="CHEBI:456216"/>
    </reaction>
</comment>
<dbReference type="InterPro" id="IPR036113">
    <property type="entry name" value="Asp/Glu-ADT_sf_sub_c"/>
</dbReference>
<dbReference type="GO" id="GO:0005524">
    <property type="term" value="F:ATP binding"/>
    <property type="evidence" value="ECO:0007669"/>
    <property type="project" value="UniProtKB-KW"/>
</dbReference>
<dbReference type="GO" id="GO:0070681">
    <property type="term" value="P:glutaminyl-tRNAGln biosynthesis via transamidation"/>
    <property type="evidence" value="ECO:0007669"/>
    <property type="project" value="TreeGrafter"/>
</dbReference>
<evidence type="ECO:0000256" key="1">
    <source>
        <dbReference type="HAMAP-Rule" id="MF_00122"/>
    </source>
</evidence>
<dbReference type="PANTHER" id="PTHR15004:SF0">
    <property type="entry name" value="GLUTAMYL-TRNA(GLN) AMIDOTRANSFERASE SUBUNIT C, MITOCHONDRIAL"/>
    <property type="match status" value="1"/>
</dbReference>
<keyword evidence="1" id="KW-0067">ATP-binding</keyword>
<dbReference type="PANTHER" id="PTHR15004">
    <property type="entry name" value="GLUTAMYL-TRNA(GLN) AMIDOTRANSFERASE SUBUNIT C, MITOCHONDRIAL"/>
    <property type="match status" value="1"/>
</dbReference>
<reference evidence="2" key="1">
    <citation type="submission" date="2022-06" db="EMBL/GenBank/DDBJ databases">
        <title>New Polynucleobacter species.</title>
        <authorList>
            <person name="Hahn M.W."/>
        </authorList>
    </citation>
    <scope>NUCLEOTIDE SEQUENCE</scope>
    <source>
        <strain evidence="2">UK-FUSCHL-C3</strain>
    </source>
</reference>
<keyword evidence="1" id="KW-0648">Protein biosynthesis</keyword>
<comment type="subunit">
    <text evidence="1">Heterotrimer of A, B and C subunits.</text>
</comment>
<proteinExistence type="inferred from homology"/>
<dbReference type="Pfam" id="PF02686">
    <property type="entry name" value="GatC"/>
    <property type="match status" value="1"/>
</dbReference>
<protein>
    <recommendedName>
        <fullName evidence="1">Aspartyl/glutamyl-tRNA(Asn/Gln) amidotransferase subunit C</fullName>
        <shortName evidence="1">Asp/Glu-ADT subunit C</shortName>
        <ecNumber evidence="1">6.3.5.-</ecNumber>
    </recommendedName>
</protein>